<name>A7IVV3_PBCVN</name>
<accession>A7IVV3</accession>
<evidence type="ECO:0000313" key="1">
    <source>
        <dbReference type="EMBL" id="ABT14477.1"/>
    </source>
</evidence>
<dbReference type="Proteomes" id="UP000202419">
    <property type="component" value="Segment"/>
</dbReference>
<reference evidence="1 2" key="1">
    <citation type="journal article" date="2007" name="Virology">
        <title>Sequence and annotation of the 369-kb NY-2A and the 345-kb AR158 viruses that infect Chlorella NC64A.</title>
        <authorList>
            <person name="Fitzgerald L.A."/>
            <person name="Graves M.V."/>
            <person name="Li X."/>
            <person name="Feldblyum T."/>
            <person name="Nierman W.C."/>
            <person name="Van Etten J.L."/>
        </authorList>
    </citation>
    <scope>NUCLEOTIDE SEQUENCE [LARGE SCALE GENOMIC DNA]</scope>
    <source>
        <strain evidence="1 2">NY-2A</strain>
    </source>
</reference>
<organismHost>
    <name type="scientific">Chlorella</name>
    <dbReference type="NCBI Taxonomy" id="3071"/>
</organismHost>
<proteinExistence type="predicted"/>
<dbReference type="RefSeq" id="YP_001497274.1">
    <property type="nucleotide sequence ID" value="NC_009898.1"/>
</dbReference>
<protein>
    <submittedName>
        <fullName evidence="1">Uncharacterized protein B078L</fullName>
    </submittedName>
</protein>
<dbReference type="KEGG" id="vg:5658920"/>
<gene>
    <name evidence="1" type="primary">B078L</name>
    <name evidence="1" type="ORF">NY2A_B078L</name>
</gene>
<sequence length="153" mass="17496">MYKMNGLNRSLALPDVLISKYGIPTKIYAPNPTVKKEDKGEKYYYIRPLATIEPTAIALGMPVDIKYGVTQVHEIANDLYVSKDKTVFVAWEHVQLVKIVRALIEKYGASPNNVPEWKESDFDSIYVIHIHDDKVTFYHDHQGLDNRSSSCPR</sequence>
<organism evidence="1 2">
    <name type="scientific">Paramecium bursaria Chlorella virus NY2A</name>
    <name type="common">PBCV-NY2A</name>
    <dbReference type="NCBI Taxonomy" id="46021"/>
    <lineage>
        <taxon>Viruses</taxon>
        <taxon>Varidnaviria</taxon>
        <taxon>Bamfordvirae</taxon>
        <taxon>Nucleocytoviricota</taxon>
        <taxon>Megaviricetes</taxon>
        <taxon>Algavirales</taxon>
        <taxon>Phycodnaviridae</taxon>
        <taxon>Chlorovirus</taxon>
        <taxon>Chlorovirus americanus</taxon>
    </lineage>
</organism>
<evidence type="ECO:0000313" key="2">
    <source>
        <dbReference type="Proteomes" id="UP000202419"/>
    </source>
</evidence>
<keyword evidence="2" id="KW-1185">Reference proteome</keyword>
<dbReference type="GeneID" id="5658920"/>
<dbReference type="OrthoDB" id="21138at10239"/>
<dbReference type="EMBL" id="DQ491002">
    <property type="protein sequence ID" value="ABT14477.1"/>
    <property type="molecule type" value="Genomic_DNA"/>
</dbReference>